<proteinExistence type="inferred from homology"/>
<keyword evidence="4 8" id="KW-0812">Transmembrane</keyword>
<dbReference type="PANTHER" id="PTHR30566">
    <property type="entry name" value="YNAI-RELATED MECHANOSENSITIVE ION CHANNEL"/>
    <property type="match status" value="1"/>
</dbReference>
<dbReference type="PANTHER" id="PTHR30566:SF25">
    <property type="entry name" value="INNER MEMBRANE PROTEIN"/>
    <property type="match status" value="1"/>
</dbReference>
<dbReference type="Pfam" id="PF21088">
    <property type="entry name" value="MS_channel_1st"/>
    <property type="match status" value="1"/>
</dbReference>
<dbReference type="SUPFAM" id="SSF82861">
    <property type="entry name" value="Mechanosensitive channel protein MscS (YggB), transmembrane region"/>
    <property type="match status" value="1"/>
</dbReference>
<comment type="caution">
    <text evidence="12">The sequence shown here is derived from an EMBL/GenBank/DDBJ whole genome shotgun (WGS) entry which is preliminary data.</text>
</comment>
<dbReference type="Gene3D" id="2.30.30.60">
    <property type="match status" value="1"/>
</dbReference>
<organism evidence="12 13">
    <name type="scientific">Sphaerotilus hippei</name>
    <dbReference type="NCBI Taxonomy" id="744406"/>
    <lineage>
        <taxon>Bacteria</taxon>
        <taxon>Pseudomonadati</taxon>
        <taxon>Pseudomonadota</taxon>
        <taxon>Betaproteobacteria</taxon>
        <taxon>Burkholderiales</taxon>
        <taxon>Sphaerotilaceae</taxon>
        <taxon>Sphaerotilus</taxon>
    </lineage>
</organism>
<evidence type="ECO:0000256" key="5">
    <source>
        <dbReference type="ARBA" id="ARBA00022989"/>
    </source>
</evidence>
<evidence type="ECO:0000259" key="9">
    <source>
        <dbReference type="Pfam" id="PF00924"/>
    </source>
</evidence>
<keyword evidence="3" id="KW-1003">Cell membrane</keyword>
<dbReference type="Proteomes" id="UP000247811">
    <property type="component" value="Unassembled WGS sequence"/>
</dbReference>
<evidence type="ECO:0000256" key="6">
    <source>
        <dbReference type="ARBA" id="ARBA00023136"/>
    </source>
</evidence>
<dbReference type="InterPro" id="IPR011066">
    <property type="entry name" value="MscS_channel_C_sf"/>
</dbReference>
<evidence type="ECO:0000259" key="10">
    <source>
        <dbReference type="Pfam" id="PF21082"/>
    </source>
</evidence>
<accession>A0A318H9Q6</accession>
<evidence type="ECO:0000256" key="8">
    <source>
        <dbReference type="SAM" id="Phobius"/>
    </source>
</evidence>
<dbReference type="GO" id="GO:0008381">
    <property type="term" value="F:mechanosensitive monoatomic ion channel activity"/>
    <property type="evidence" value="ECO:0007669"/>
    <property type="project" value="UniProtKB-ARBA"/>
</dbReference>
<dbReference type="Pfam" id="PF00924">
    <property type="entry name" value="MS_channel_2nd"/>
    <property type="match status" value="1"/>
</dbReference>
<dbReference type="Gene3D" id="1.10.287.1260">
    <property type="match status" value="1"/>
</dbReference>
<dbReference type="InterPro" id="IPR006685">
    <property type="entry name" value="MscS_channel_2nd"/>
</dbReference>
<evidence type="ECO:0000256" key="7">
    <source>
        <dbReference type="SAM" id="MobiDB-lite"/>
    </source>
</evidence>
<sequence>MLLDDLLPSLRNSLDLSVWLGLATAAAVAALSGLALCCALRIALARAERFTRRTSSPWDDLLVEVLSGTHRGLILLASLLIGAGFLDLDDRWHHRVSQLWFAALALQLALWGQRAISAGMRHYQTRQGEGLPVSASATLLSWALRTVLWTVVVLAVLSNLGVNITAFIASLGVGGIAVALAAQNILADLFASLAIAVDKPFEVGDSIAVGGVSGTVEQVGLKTTRIRSLNGEQIVMANTDLLRQTVSNYKRLQRRRVQFGFGITCETAPGQVEAVPALVRRIIEAQPQLSFGRAHFKAFGESSLDFEVVYHVDDPSYELYMDMQQLINLALMRALAEQGIGFAYPTRTLLLSRGAAQRSPSAEAAGPITPAALRSASSPSR</sequence>
<evidence type="ECO:0000313" key="12">
    <source>
        <dbReference type="EMBL" id="PXW97017.1"/>
    </source>
</evidence>
<feature type="transmembrane region" description="Helical" evidence="8">
    <location>
        <begin position="137"/>
        <end position="158"/>
    </location>
</feature>
<dbReference type="Gene3D" id="3.30.70.100">
    <property type="match status" value="1"/>
</dbReference>
<dbReference type="InterPro" id="IPR010920">
    <property type="entry name" value="LSM_dom_sf"/>
</dbReference>
<feature type="domain" description="Mechanosensitive ion channel MscS" evidence="9">
    <location>
        <begin position="184"/>
        <end position="251"/>
    </location>
</feature>
<comment type="subcellular location">
    <subcellularLocation>
        <location evidence="1">Cell membrane</location>
        <topology evidence="1">Multi-pass membrane protein</topology>
    </subcellularLocation>
</comment>
<reference evidence="12 13" key="1">
    <citation type="submission" date="2018-05" db="EMBL/GenBank/DDBJ databases">
        <title>Genomic Encyclopedia of Type Strains, Phase IV (KMG-IV): sequencing the most valuable type-strain genomes for metagenomic binning, comparative biology and taxonomic classification.</title>
        <authorList>
            <person name="Goeker M."/>
        </authorList>
    </citation>
    <scope>NUCLEOTIDE SEQUENCE [LARGE SCALE GENOMIC DNA]</scope>
    <source>
        <strain evidence="12 13">DSM 566</strain>
    </source>
</reference>
<protein>
    <submittedName>
        <fullName evidence="12">Small-conductance mechanosensitive channel</fullName>
    </submittedName>
</protein>
<feature type="transmembrane region" description="Helical" evidence="8">
    <location>
        <begin position="20"/>
        <end position="44"/>
    </location>
</feature>
<gene>
    <name evidence="12" type="ORF">C7444_105116</name>
</gene>
<name>A0A318H9Q6_9BURK</name>
<dbReference type="Pfam" id="PF21082">
    <property type="entry name" value="MS_channel_3rd"/>
    <property type="match status" value="1"/>
</dbReference>
<feature type="transmembrane region" description="Helical" evidence="8">
    <location>
        <begin position="98"/>
        <end position="116"/>
    </location>
</feature>
<evidence type="ECO:0000256" key="2">
    <source>
        <dbReference type="ARBA" id="ARBA00008017"/>
    </source>
</evidence>
<dbReference type="SUPFAM" id="SSF82689">
    <property type="entry name" value="Mechanosensitive channel protein MscS (YggB), C-terminal domain"/>
    <property type="match status" value="1"/>
</dbReference>
<evidence type="ECO:0000256" key="4">
    <source>
        <dbReference type="ARBA" id="ARBA00022692"/>
    </source>
</evidence>
<feature type="compositionally biased region" description="Low complexity" evidence="7">
    <location>
        <begin position="370"/>
        <end position="381"/>
    </location>
</feature>
<keyword evidence="6 8" id="KW-0472">Membrane</keyword>
<dbReference type="InterPro" id="IPR049278">
    <property type="entry name" value="MS_channel_C"/>
</dbReference>
<dbReference type="InterPro" id="IPR011014">
    <property type="entry name" value="MscS_channel_TM-2"/>
</dbReference>
<dbReference type="InterPro" id="IPR023408">
    <property type="entry name" value="MscS_beta-dom_sf"/>
</dbReference>
<feature type="domain" description="Mechanosensitive ion channel transmembrane helices 2/3" evidence="11">
    <location>
        <begin position="144"/>
        <end position="183"/>
    </location>
</feature>
<evidence type="ECO:0000256" key="3">
    <source>
        <dbReference type="ARBA" id="ARBA00022475"/>
    </source>
</evidence>
<feature type="transmembrane region" description="Helical" evidence="8">
    <location>
        <begin position="164"/>
        <end position="182"/>
    </location>
</feature>
<feature type="domain" description="Mechanosensitive ion channel MscS C-terminal" evidence="10">
    <location>
        <begin position="259"/>
        <end position="342"/>
    </location>
</feature>
<keyword evidence="5 8" id="KW-1133">Transmembrane helix</keyword>
<evidence type="ECO:0000259" key="11">
    <source>
        <dbReference type="Pfam" id="PF21088"/>
    </source>
</evidence>
<evidence type="ECO:0000256" key="1">
    <source>
        <dbReference type="ARBA" id="ARBA00004651"/>
    </source>
</evidence>
<dbReference type="SUPFAM" id="SSF50182">
    <property type="entry name" value="Sm-like ribonucleoproteins"/>
    <property type="match status" value="1"/>
</dbReference>
<dbReference type="AlphaFoldDB" id="A0A318H9Q6"/>
<comment type="similarity">
    <text evidence="2">Belongs to the MscS (TC 1.A.23) family.</text>
</comment>
<dbReference type="InterPro" id="IPR049142">
    <property type="entry name" value="MS_channel_1st"/>
</dbReference>
<dbReference type="EMBL" id="QJJS01000005">
    <property type="protein sequence ID" value="PXW97017.1"/>
    <property type="molecule type" value="Genomic_DNA"/>
</dbReference>
<keyword evidence="13" id="KW-1185">Reference proteome</keyword>
<dbReference type="GO" id="GO:0005886">
    <property type="term" value="C:plasma membrane"/>
    <property type="evidence" value="ECO:0007669"/>
    <property type="project" value="UniProtKB-SubCell"/>
</dbReference>
<feature type="region of interest" description="Disordered" evidence="7">
    <location>
        <begin position="358"/>
        <end position="381"/>
    </location>
</feature>
<evidence type="ECO:0000313" key="13">
    <source>
        <dbReference type="Proteomes" id="UP000247811"/>
    </source>
</evidence>